<feature type="compositionally biased region" description="Low complexity" evidence="1">
    <location>
        <begin position="371"/>
        <end position="384"/>
    </location>
</feature>
<dbReference type="PANTHER" id="PTHR47163:SF3">
    <property type="entry name" value="PROTEIN CBG18017"/>
    <property type="match status" value="1"/>
</dbReference>
<dbReference type="InterPro" id="IPR024445">
    <property type="entry name" value="Tnp_ISXO2-like"/>
</dbReference>
<dbReference type="Proteomes" id="UP000008281">
    <property type="component" value="Unassembled WGS sequence"/>
</dbReference>
<feature type="compositionally biased region" description="Acidic residues" evidence="1">
    <location>
        <begin position="452"/>
        <end position="492"/>
    </location>
</feature>
<organism evidence="4">
    <name type="scientific">Caenorhabditis remanei</name>
    <name type="common">Caenorhabditis vulgaris</name>
    <dbReference type="NCBI Taxonomy" id="31234"/>
    <lineage>
        <taxon>Eukaryota</taxon>
        <taxon>Metazoa</taxon>
        <taxon>Ecdysozoa</taxon>
        <taxon>Nematoda</taxon>
        <taxon>Chromadorea</taxon>
        <taxon>Rhabditida</taxon>
        <taxon>Rhabditina</taxon>
        <taxon>Rhabditomorpha</taxon>
        <taxon>Rhabditoidea</taxon>
        <taxon>Rhabditidae</taxon>
        <taxon>Peloderinae</taxon>
        <taxon>Caenorhabditis</taxon>
    </lineage>
</organism>
<dbReference type="PANTHER" id="PTHR47163">
    <property type="entry name" value="DDE_TNP_IS1595 DOMAIN-CONTAINING PROTEIN"/>
    <property type="match status" value="1"/>
</dbReference>
<evidence type="ECO:0000313" key="3">
    <source>
        <dbReference type="EMBL" id="EFO84519.1"/>
    </source>
</evidence>
<name>E3NQF0_CAERE</name>
<dbReference type="STRING" id="31234.E3NQF0"/>
<reference evidence="3" key="1">
    <citation type="submission" date="2007-07" db="EMBL/GenBank/DDBJ databases">
        <title>PCAP assembly of the Caenorhabditis remanei genome.</title>
        <authorList>
            <consortium name="The Caenorhabditis remanei Sequencing Consortium"/>
            <person name="Wilson R.K."/>
        </authorList>
    </citation>
    <scope>NUCLEOTIDE SEQUENCE [LARGE SCALE GENOMIC DNA]</scope>
    <source>
        <strain evidence="3">PB4641</strain>
    </source>
</reference>
<dbReference type="InterPro" id="IPR053164">
    <property type="entry name" value="IS1016-like_transposase"/>
</dbReference>
<dbReference type="Pfam" id="PF12762">
    <property type="entry name" value="DDE_Tnp_IS1595"/>
    <property type="match status" value="1"/>
</dbReference>
<evidence type="ECO:0000259" key="2">
    <source>
        <dbReference type="SMART" id="SM01126"/>
    </source>
</evidence>
<feature type="compositionally biased region" description="Polar residues" evidence="1">
    <location>
        <begin position="385"/>
        <end position="446"/>
    </location>
</feature>
<dbReference type="EMBL" id="DS269516">
    <property type="protein sequence ID" value="EFO84519.1"/>
    <property type="molecule type" value="Genomic_DNA"/>
</dbReference>
<dbReference type="InParanoid" id="E3NQF0"/>
<feature type="domain" description="ISXO2-like transposase" evidence="2">
    <location>
        <begin position="140"/>
        <end position="285"/>
    </location>
</feature>
<protein>
    <recommendedName>
        <fullName evidence="2">ISXO2-like transposase domain-containing protein</fullName>
    </recommendedName>
</protein>
<dbReference type="AlphaFoldDB" id="E3NQF0"/>
<evidence type="ECO:0000256" key="1">
    <source>
        <dbReference type="SAM" id="MobiDB-lite"/>
    </source>
</evidence>
<dbReference type="eggNOG" id="ENOG502QS5U">
    <property type="taxonomic scope" value="Eukaryota"/>
</dbReference>
<gene>
    <name evidence="3" type="ORF">CRE_17740</name>
</gene>
<accession>E3NQF0</accession>
<sequence>MQSENVYGHFSFGLVANERKCRCNTGTMTLVTDGKNLIWRCTSCRGSSKMSLKRDSFFEGLKTSVQSLIYLAANWIENPQKTIRQTATDMKLSPDVVVDAYSWFRDISQIWFERESANQRFRLGGPGQLRFNKSHCQWFHIAGTVVEIDETLLYKAKYNRGRMLNRPQIWVFGMLQRGSNKVAMFEVPNRSAATLLPLIEAHVEPGTTIISDGWAAYGGIRNLQAGYDHRWVNHKTNFVDPLDRRVHTQGIESTWGAFKRLRKQRFGDPHESLKGHLFTYMWRRYHNHKKLLNHLLTEMLTYRRDVDGTSPPTNPVLPLLQPRQGVQQQVAFPNAPVNQNAPPPPYQQFLPYQQLPPSKCISRFEKNEAKSSTTTSTKRPSCSTGSTNRPSCSTGSTNRPSCSTGSTNRTSCSTGSTNRSTPAPTTKWTGLHSINSISRSPQNNIFQNNQDQESDEDDDTEMQGESDEDDDTEMQVDPTSDDDVDYSSDSDSADVPVTVSNTGRRNDVRGRPRTVQTRGTKGARGRNQGSATGATRGAKRGSATGAARGRNQGSATGATRGAKRGSATGAARGGNRGSATRGARGRNQGSATGAARGGNRGTATRGARGGNRGTATRGARGRTSVA</sequence>
<dbReference type="SMART" id="SM01126">
    <property type="entry name" value="DDE_Tnp_IS1595"/>
    <property type="match status" value="1"/>
</dbReference>
<dbReference type="HOGENOM" id="CLU_448527_0_0_1"/>
<feature type="region of interest" description="Disordered" evidence="1">
    <location>
        <begin position="366"/>
        <end position="626"/>
    </location>
</feature>
<proteinExistence type="predicted"/>
<feature type="compositionally biased region" description="Low complexity" evidence="1">
    <location>
        <begin position="613"/>
        <end position="626"/>
    </location>
</feature>
<keyword evidence="4" id="KW-1185">Reference proteome</keyword>
<evidence type="ECO:0000313" key="4">
    <source>
        <dbReference type="Proteomes" id="UP000008281"/>
    </source>
</evidence>
<dbReference type="OrthoDB" id="5862080at2759"/>